<evidence type="ECO:0000256" key="5">
    <source>
        <dbReference type="SAM" id="SignalP"/>
    </source>
</evidence>
<dbReference type="GO" id="GO:0006508">
    <property type="term" value="P:proteolysis"/>
    <property type="evidence" value="ECO:0007669"/>
    <property type="project" value="UniProtKB-KW"/>
</dbReference>
<keyword evidence="4" id="KW-0788">Thiol protease</keyword>
<dbReference type="InterPro" id="IPR000064">
    <property type="entry name" value="NLP_P60_dom"/>
</dbReference>
<evidence type="ECO:0000256" key="1">
    <source>
        <dbReference type="ARBA" id="ARBA00007074"/>
    </source>
</evidence>
<sequence>MKKFKSSIVTVLLAAMLTTVFTPAVPAYAFSLTDLIAPTAAADKTSSGSSVFDLLLGLLLGKFLGNIFNTSDAAPGTSTLGKALGLSDKTEASVTGSAVIATAQRYMGVPYVWGGDTPAGFDCSGFTQYVLKQHGIAIPRTAAEQFAAGMPVDKANLKIGDLVFFTTYKPGASHVGFYMGDGKFIHASSVANKVTISALDEQYYTERYIGARRYLP</sequence>
<feature type="domain" description="NlpC/P60" evidence="6">
    <location>
        <begin position="93"/>
        <end position="215"/>
    </location>
</feature>
<keyword evidence="2" id="KW-0645">Protease</keyword>
<evidence type="ECO:0000256" key="2">
    <source>
        <dbReference type="ARBA" id="ARBA00022670"/>
    </source>
</evidence>
<dbReference type="Gene3D" id="3.90.1720.10">
    <property type="entry name" value="endopeptidase domain like (from Nostoc punctiforme)"/>
    <property type="match status" value="1"/>
</dbReference>
<protein>
    <submittedName>
        <fullName evidence="7">NlpC/P60 family protein</fullName>
    </submittedName>
</protein>
<gene>
    <name evidence="7" type="ORF">SAMN05660235_01222</name>
</gene>
<dbReference type="PANTHER" id="PTHR47053:SF1">
    <property type="entry name" value="MUREIN DD-ENDOPEPTIDASE MEPH-RELATED"/>
    <property type="match status" value="1"/>
</dbReference>
<dbReference type="PROSITE" id="PS51935">
    <property type="entry name" value="NLPC_P60"/>
    <property type="match status" value="1"/>
</dbReference>
<feature type="chain" id="PRO_5017248676" evidence="5">
    <location>
        <begin position="30"/>
        <end position="216"/>
    </location>
</feature>
<reference evidence="8" key="1">
    <citation type="submission" date="2016-10" db="EMBL/GenBank/DDBJ databases">
        <authorList>
            <person name="Varghese N."/>
            <person name="Submissions S."/>
        </authorList>
    </citation>
    <scope>NUCLEOTIDE SEQUENCE [LARGE SCALE GENOMIC DNA]</scope>
    <source>
        <strain evidence="8">DSM 23256</strain>
    </source>
</reference>
<accession>A0A1G7K7D5</accession>
<dbReference type="Proteomes" id="UP000243333">
    <property type="component" value="Unassembled WGS sequence"/>
</dbReference>
<keyword evidence="5" id="KW-0732">Signal</keyword>
<evidence type="ECO:0000256" key="4">
    <source>
        <dbReference type="ARBA" id="ARBA00022807"/>
    </source>
</evidence>
<name>A0A1G7K7D5_9FIRM</name>
<dbReference type="GO" id="GO:0008234">
    <property type="term" value="F:cysteine-type peptidase activity"/>
    <property type="evidence" value="ECO:0007669"/>
    <property type="project" value="UniProtKB-KW"/>
</dbReference>
<dbReference type="EMBL" id="FNBU01000007">
    <property type="protein sequence ID" value="SDF33082.1"/>
    <property type="molecule type" value="Genomic_DNA"/>
</dbReference>
<evidence type="ECO:0000259" key="6">
    <source>
        <dbReference type="PROSITE" id="PS51935"/>
    </source>
</evidence>
<feature type="signal peptide" evidence="5">
    <location>
        <begin position="1"/>
        <end position="29"/>
    </location>
</feature>
<dbReference type="AlphaFoldDB" id="A0A1G7K7D5"/>
<dbReference type="SUPFAM" id="SSF54001">
    <property type="entry name" value="Cysteine proteinases"/>
    <property type="match status" value="1"/>
</dbReference>
<evidence type="ECO:0000256" key="3">
    <source>
        <dbReference type="ARBA" id="ARBA00022801"/>
    </source>
</evidence>
<evidence type="ECO:0000313" key="7">
    <source>
        <dbReference type="EMBL" id="SDF33082.1"/>
    </source>
</evidence>
<dbReference type="PANTHER" id="PTHR47053">
    <property type="entry name" value="MUREIN DD-ENDOPEPTIDASE MEPH-RELATED"/>
    <property type="match status" value="1"/>
</dbReference>
<proteinExistence type="inferred from homology"/>
<keyword evidence="3" id="KW-0378">Hydrolase</keyword>
<dbReference type="Pfam" id="PF00877">
    <property type="entry name" value="NLPC_P60"/>
    <property type="match status" value="1"/>
</dbReference>
<keyword evidence="8" id="KW-1185">Reference proteome</keyword>
<evidence type="ECO:0000313" key="8">
    <source>
        <dbReference type="Proteomes" id="UP000243333"/>
    </source>
</evidence>
<dbReference type="OrthoDB" id="9813368at2"/>
<organism evidence="7 8">
    <name type="scientific">Sporolituus thermophilus DSM 23256</name>
    <dbReference type="NCBI Taxonomy" id="1123285"/>
    <lineage>
        <taxon>Bacteria</taxon>
        <taxon>Bacillati</taxon>
        <taxon>Bacillota</taxon>
        <taxon>Negativicutes</taxon>
        <taxon>Selenomonadales</taxon>
        <taxon>Sporomusaceae</taxon>
        <taxon>Sporolituus</taxon>
    </lineage>
</organism>
<dbReference type="RefSeq" id="WP_093689081.1">
    <property type="nucleotide sequence ID" value="NZ_FNBU01000007.1"/>
</dbReference>
<dbReference type="InterPro" id="IPR051202">
    <property type="entry name" value="Peptidase_C40"/>
</dbReference>
<comment type="similarity">
    <text evidence="1">Belongs to the peptidase C40 family.</text>
</comment>
<dbReference type="STRING" id="1123285.SAMN05660235_01222"/>
<dbReference type="InterPro" id="IPR038765">
    <property type="entry name" value="Papain-like_cys_pep_sf"/>
</dbReference>